<keyword evidence="2" id="KW-0472">Membrane</keyword>
<keyword evidence="2" id="KW-0812">Transmembrane</keyword>
<accession>A0ABS4BUT7</accession>
<dbReference type="EMBL" id="JAGJCB010000009">
    <property type="protein sequence ID" value="MBP0904351.1"/>
    <property type="molecule type" value="Genomic_DNA"/>
</dbReference>
<sequence length="144" mass="16458">MEEKPSFPFKTLIWALVAVIALFVFKGELKQLLTNAEEFKVFGIEIKASKEQVNKLQSAIMNYETKITDLSSQITTQENQIQSLHEVKTQLEKDLAKCPALEKNAVIFNSQLNKIFQSSDQIKTQSDQLKKVEILKRSSLKVQQ</sequence>
<evidence type="ECO:0000313" key="4">
    <source>
        <dbReference type="Proteomes" id="UP000670776"/>
    </source>
</evidence>
<keyword evidence="1" id="KW-0175">Coiled coil</keyword>
<keyword evidence="2" id="KW-1133">Transmembrane helix</keyword>
<keyword evidence="4" id="KW-1185">Reference proteome</keyword>
<dbReference type="Gene3D" id="1.20.5.340">
    <property type="match status" value="1"/>
</dbReference>
<evidence type="ECO:0000256" key="1">
    <source>
        <dbReference type="SAM" id="Coils"/>
    </source>
</evidence>
<protein>
    <submittedName>
        <fullName evidence="3">Uncharacterized protein</fullName>
    </submittedName>
</protein>
<evidence type="ECO:0000256" key="2">
    <source>
        <dbReference type="SAM" id="Phobius"/>
    </source>
</evidence>
<feature type="transmembrane region" description="Helical" evidence="2">
    <location>
        <begin position="6"/>
        <end position="25"/>
    </location>
</feature>
<evidence type="ECO:0000313" key="3">
    <source>
        <dbReference type="EMBL" id="MBP0904351.1"/>
    </source>
</evidence>
<dbReference type="RefSeq" id="WP_209655243.1">
    <property type="nucleotide sequence ID" value="NZ_JAGJCB010000009.1"/>
</dbReference>
<gene>
    <name evidence="3" type="ORF">J8H85_10980</name>
</gene>
<feature type="coiled-coil region" evidence="1">
    <location>
        <begin position="46"/>
        <end position="94"/>
    </location>
</feature>
<dbReference type="Proteomes" id="UP000670776">
    <property type="component" value="Unassembled WGS sequence"/>
</dbReference>
<proteinExistence type="predicted"/>
<comment type="caution">
    <text evidence="3">The sequence shown here is derived from an EMBL/GenBank/DDBJ whole genome shotgun (WGS) entry which is preliminary data.</text>
</comment>
<reference evidence="3 4" key="1">
    <citation type="submission" date="2021-04" db="EMBL/GenBank/DDBJ databases">
        <title>Mariniflexile gromovii gen. nov., sp. nov., a gliding bacterium isolated from the sea urchin Strongylocentrotus intermedius.</title>
        <authorList>
            <person name="Ko S."/>
            <person name="Le V."/>
            <person name="Ahn C.-Y."/>
            <person name="Oh H.-M."/>
        </authorList>
    </citation>
    <scope>NUCLEOTIDE SEQUENCE [LARGE SCALE GENOMIC DNA]</scope>
    <source>
        <strain evidence="3 4">KCTC 12570</strain>
    </source>
</reference>
<name>A0ABS4BUT7_9FLAO</name>
<organism evidence="3 4">
    <name type="scientific">Mariniflexile gromovii</name>
    <dbReference type="NCBI Taxonomy" id="362523"/>
    <lineage>
        <taxon>Bacteria</taxon>
        <taxon>Pseudomonadati</taxon>
        <taxon>Bacteroidota</taxon>
        <taxon>Flavobacteriia</taxon>
        <taxon>Flavobacteriales</taxon>
        <taxon>Flavobacteriaceae</taxon>
        <taxon>Mariniflexile</taxon>
    </lineage>
</organism>
<dbReference type="SUPFAM" id="SSF58100">
    <property type="entry name" value="Bacterial hemolysins"/>
    <property type="match status" value="1"/>
</dbReference>